<evidence type="ECO:0000313" key="2">
    <source>
        <dbReference type="Proteomes" id="UP001227268"/>
    </source>
</evidence>
<keyword evidence="2" id="KW-1185">Reference proteome</keyword>
<gene>
    <name evidence="1" type="ORF">QFC21_003792</name>
</gene>
<dbReference type="Proteomes" id="UP001227268">
    <property type="component" value="Unassembled WGS sequence"/>
</dbReference>
<reference evidence="1" key="1">
    <citation type="submission" date="2023-04" db="EMBL/GenBank/DDBJ databases">
        <title>Draft Genome sequencing of Naganishia species isolated from polar environments using Oxford Nanopore Technology.</title>
        <authorList>
            <person name="Leo P."/>
            <person name="Venkateswaran K."/>
        </authorList>
    </citation>
    <scope>NUCLEOTIDE SEQUENCE</scope>
    <source>
        <strain evidence="1">MNA-CCFEE 5423</strain>
    </source>
</reference>
<dbReference type="EMBL" id="JASBWT010000012">
    <property type="protein sequence ID" value="KAJ9099794.1"/>
    <property type="molecule type" value="Genomic_DNA"/>
</dbReference>
<protein>
    <submittedName>
        <fullName evidence="1">Uncharacterized protein</fullName>
    </submittedName>
</protein>
<accession>A0ACC2VLC0</accession>
<organism evidence="1 2">
    <name type="scientific">Naganishia friedmannii</name>
    <dbReference type="NCBI Taxonomy" id="89922"/>
    <lineage>
        <taxon>Eukaryota</taxon>
        <taxon>Fungi</taxon>
        <taxon>Dikarya</taxon>
        <taxon>Basidiomycota</taxon>
        <taxon>Agaricomycotina</taxon>
        <taxon>Tremellomycetes</taxon>
        <taxon>Filobasidiales</taxon>
        <taxon>Filobasidiaceae</taxon>
        <taxon>Naganishia</taxon>
    </lineage>
</organism>
<sequence length="936" mass="101445">MSYEQGDPILPVVNIVNNKAYPVDRTSVEQIELKDATEFVPTDHHQSPKEHSIAPFAKATLARTFARLESRRSGLYESEAALLLAKHGPNELSSSRGPSDIILFFNAFSNPFNFLLVVLAAISIGTGDRATFTVMVVMVSVSTVLRFVQERKSIMATIKLVSMVSSKVNVFRHPGSPSHAAATDCSYKKEVDRKEIVPGDVIEFAAGDVFPGDGILISSHAVQISQSALTGEVLPVDKFHRSSGPDPGEAFEPLHDPNVVLQGTSVTCGSGTALVCLTGDATYMASMAKLLKEKPPANAFEIGIRKVSYLLIGFMLIMSPIVLVIRGVLSKDWKNSALFAISVGRYRSVRPVAIGWLTLGNTFLAVGLTPEMLPMIVNGNLAIGARNLAKRKVIVKRLDAVQNLGAMVSLGFQSGVLVTNFAGNDSPRTAKLAHVNASLQTGSRSALDAALTGLKIPGDPSAALTKRGEGDTRRMLSIAIHDDQHKGIIITKGAVEEVLNKCTRLELPDQGTVDVTESSYRAVLDTAKGLNSQGLRLIAIAVKLFPEISDIGLETQDEVDLTFVGFCTFLDPPKEDAADAIAALKERGVDVKILTGDAPEVTFKVARDIGLITGDECFDDVVLSGKVLAGMTKAELDTVLNRIVIFAKLSPYQKLKVVQALRASGKVTGFLGDGVNDALALRGADVGISVDSGTEIAKDAAAIILLEKDLNCVVEGVHIGRLTLVQTLKYIKIAASSNFGNVFSVLVASAWLPYLPMTPLQILLQNLLYDLSQASIPWDNVDPEMTRLPRSWEHGSILKFMICFGPTSSIFDSVTFSTNWWLFGIRNVHNTWSVSQAQTHWFIEGFMTQLFIVYSLRTPKIPFLQSRPSRAVLATTLTMAAIAMAMPFIPPIRNALEMATPHGLFYPILVGILIAYQLFVHVMKLGYLELYKGDWI</sequence>
<comment type="caution">
    <text evidence="1">The sequence shown here is derived from an EMBL/GenBank/DDBJ whole genome shotgun (WGS) entry which is preliminary data.</text>
</comment>
<proteinExistence type="predicted"/>
<name>A0ACC2VLC0_9TREE</name>
<evidence type="ECO:0000313" key="1">
    <source>
        <dbReference type="EMBL" id="KAJ9099794.1"/>
    </source>
</evidence>